<dbReference type="AlphaFoldDB" id="A0A6B4JMJ7"/>
<feature type="compositionally biased region" description="Low complexity" evidence="1">
    <location>
        <begin position="201"/>
        <end position="232"/>
    </location>
</feature>
<sequence length="389" mass="43946">MNTFKQIIVSLFLTLGILIYCPSIQASASSASYLNRYENSPNNISISINDFNNEVKSFQMELKIDGNVKLKNLKWDGMLNSNSIEKSYSYDSSSNIVKIYVTSQKNLVDYGELSICTITVTGSKNTNYNISNNGEFKYIYSSQNKIDSLEILNINSPSEFTYIHDYNSEDTEKPDVPNIPDTPDTDKPEIDKPNNGGSSGSGSSNNNSSDNGNSNNNNSNNAGNSNNDSSNNTWVKNPDGTWVYIENGSKSTGWKFINNKWYFMNNLGTMQTGWQHLNNIWYYLNPQGDMATGWLNNNGTWYYLNSNGAMASGWNYVDNKWYYLNSSGFMLTGWLNDKNTWYYLNPNGSMATNWLNDNGTWYYLYSNGAMACNTTIDNYKLNSNGAWIK</sequence>
<dbReference type="PROSITE" id="PS51170">
    <property type="entry name" value="CW"/>
    <property type="match status" value="6"/>
</dbReference>
<comment type="caution">
    <text evidence="2">The sequence shown here is derived from an EMBL/GenBank/DDBJ whole genome shotgun (WGS) entry which is preliminary data.</text>
</comment>
<dbReference type="SUPFAM" id="SSF69360">
    <property type="entry name" value="Cell wall binding repeat"/>
    <property type="match status" value="1"/>
</dbReference>
<dbReference type="Pfam" id="PF01473">
    <property type="entry name" value="Choline_bind_1"/>
    <property type="match status" value="2"/>
</dbReference>
<dbReference type="Proteomes" id="UP000486903">
    <property type="component" value="Unassembled WGS sequence"/>
</dbReference>
<name>A0A6B4JMJ7_CLOBO</name>
<evidence type="ECO:0000313" key="3">
    <source>
        <dbReference type="Proteomes" id="UP000486903"/>
    </source>
</evidence>
<protein>
    <submittedName>
        <fullName evidence="2">N-acetylmuramoyl-L-alanine amidase family protein</fullName>
    </submittedName>
</protein>
<organism evidence="2 3">
    <name type="scientific">Clostridium botulinum</name>
    <dbReference type="NCBI Taxonomy" id="1491"/>
    <lineage>
        <taxon>Bacteria</taxon>
        <taxon>Bacillati</taxon>
        <taxon>Bacillota</taxon>
        <taxon>Clostridia</taxon>
        <taxon>Eubacteriales</taxon>
        <taxon>Clostridiaceae</taxon>
        <taxon>Clostridium</taxon>
    </lineage>
</organism>
<evidence type="ECO:0000256" key="1">
    <source>
        <dbReference type="SAM" id="MobiDB-lite"/>
    </source>
</evidence>
<reference evidence="2 3" key="1">
    <citation type="submission" date="2019-04" db="EMBL/GenBank/DDBJ databases">
        <title>Genome sequencing of Clostridium botulinum Groups I-IV and Clostridium butyricum.</title>
        <authorList>
            <person name="Brunt J."/>
            <person name="Van Vliet A.H.M."/>
            <person name="Stringer S.C."/>
            <person name="Carter A.T."/>
            <person name="Peck M.W."/>
        </authorList>
    </citation>
    <scope>NUCLEOTIDE SEQUENCE [LARGE SCALE GENOMIC DNA]</scope>
    <source>
        <strain evidence="2 3">BL81</strain>
    </source>
</reference>
<dbReference type="EMBL" id="SXFB01000014">
    <property type="protein sequence ID" value="NFV27388.1"/>
    <property type="molecule type" value="Genomic_DNA"/>
</dbReference>
<gene>
    <name evidence="2" type="ORF">FDG31_14645</name>
</gene>
<proteinExistence type="predicted"/>
<dbReference type="Pfam" id="PF19127">
    <property type="entry name" value="Choline_bind_3"/>
    <property type="match status" value="2"/>
</dbReference>
<dbReference type="InterPro" id="IPR018337">
    <property type="entry name" value="Cell_wall/Cho-bd_repeat"/>
</dbReference>
<accession>A0A6B4JMJ7</accession>
<dbReference type="Gene3D" id="2.10.270.10">
    <property type="entry name" value="Cholin Binding"/>
    <property type="match status" value="2"/>
</dbReference>
<feature type="region of interest" description="Disordered" evidence="1">
    <location>
        <begin position="168"/>
        <end position="233"/>
    </location>
</feature>
<evidence type="ECO:0000313" key="2">
    <source>
        <dbReference type="EMBL" id="NFV27388.1"/>
    </source>
</evidence>